<evidence type="ECO:0000313" key="2">
    <source>
        <dbReference type="Proteomes" id="UP001164929"/>
    </source>
</evidence>
<dbReference type="EMBL" id="JAQIZT010000010">
    <property type="protein sequence ID" value="KAJ6983461.1"/>
    <property type="molecule type" value="Genomic_DNA"/>
</dbReference>
<organism evidence="1 2">
    <name type="scientific">Populus alba x Populus x berolinensis</name>
    <dbReference type="NCBI Taxonomy" id="444605"/>
    <lineage>
        <taxon>Eukaryota</taxon>
        <taxon>Viridiplantae</taxon>
        <taxon>Streptophyta</taxon>
        <taxon>Embryophyta</taxon>
        <taxon>Tracheophyta</taxon>
        <taxon>Spermatophyta</taxon>
        <taxon>Magnoliopsida</taxon>
        <taxon>eudicotyledons</taxon>
        <taxon>Gunneridae</taxon>
        <taxon>Pentapetalae</taxon>
        <taxon>rosids</taxon>
        <taxon>fabids</taxon>
        <taxon>Malpighiales</taxon>
        <taxon>Salicaceae</taxon>
        <taxon>Saliceae</taxon>
        <taxon>Populus</taxon>
    </lineage>
</organism>
<dbReference type="Proteomes" id="UP001164929">
    <property type="component" value="Chromosome 10"/>
</dbReference>
<gene>
    <name evidence="1" type="ORF">NC653_026309</name>
</gene>
<protein>
    <submittedName>
        <fullName evidence="1">Uncharacterized protein</fullName>
    </submittedName>
</protein>
<sequence>MTWMVGFAGRYVARFGGVETSQGSEGTPHKTQVHVQLIPDVQMSRSVVEESVYERRANC</sequence>
<name>A0AAD6MDT9_9ROSI</name>
<evidence type="ECO:0000313" key="1">
    <source>
        <dbReference type="EMBL" id="KAJ6983461.1"/>
    </source>
</evidence>
<accession>A0AAD6MDT9</accession>
<dbReference type="AlphaFoldDB" id="A0AAD6MDT9"/>
<keyword evidence="2" id="KW-1185">Reference proteome</keyword>
<comment type="caution">
    <text evidence="1">The sequence shown here is derived from an EMBL/GenBank/DDBJ whole genome shotgun (WGS) entry which is preliminary data.</text>
</comment>
<reference evidence="1" key="1">
    <citation type="journal article" date="2023" name="Mol. Ecol. Resour.">
        <title>Chromosome-level genome assembly of a triploid poplar Populus alba 'Berolinensis'.</title>
        <authorList>
            <person name="Chen S."/>
            <person name="Yu Y."/>
            <person name="Wang X."/>
            <person name="Wang S."/>
            <person name="Zhang T."/>
            <person name="Zhou Y."/>
            <person name="He R."/>
            <person name="Meng N."/>
            <person name="Wang Y."/>
            <person name="Liu W."/>
            <person name="Liu Z."/>
            <person name="Liu J."/>
            <person name="Guo Q."/>
            <person name="Huang H."/>
            <person name="Sederoff R.R."/>
            <person name="Wang G."/>
            <person name="Qu G."/>
            <person name="Chen S."/>
        </authorList>
    </citation>
    <scope>NUCLEOTIDE SEQUENCE</scope>
    <source>
        <strain evidence="1">SC-2020</strain>
    </source>
</reference>
<proteinExistence type="predicted"/>